<evidence type="ECO:0000313" key="2">
    <source>
        <dbReference type="Proteomes" id="UP001500957"/>
    </source>
</evidence>
<keyword evidence="2" id="KW-1185">Reference proteome</keyword>
<dbReference type="Proteomes" id="UP001500957">
    <property type="component" value="Unassembled WGS sequence"/>
</dbReference>
<dbReference type="RefSeq" id="WP_344604554.1">
    <property type="nucleotide sequence ID" value="NZ_BAAAHE010000016.1"/>
</dbReference>
<dbReference type="Pfam" id="PF17174">
    <property type="entry name" value="DUF5130"/>
    <property type="match status" value="1"/>
</dbReference>
<proteinExistence type="predicted"/>
<accession>A0ABN1GTE3</accession>
<sequence>MLAGEAFSERQREEIVKAIQQGRRTSGVNFSVYVGAADGPTRAAAKRRHAELGSEAADTVLVFVDPAARSLEIITGSRARRWVDDRACALAAMTMTTAFAAGNLAGGIVQGIQLLAEHARHPQSLHTAH</sequence>
<evidence type="ECO:0000313" key="1">
    <source>
        <dbReference type="EMBL" id="GAA0619025.1"/>
    </source>
</evidence>
<reference evidence="1 2" key="1">
    <citation type="journal article" date="2019" name="Int. J. Syst. Evol. Microbiol.">
        <title>The Global Catalogue of Microorganisms (GCM) 10K type strain sequencing project: providing services to taxonomists for standard genome sequencing and annotation.</title>
        <authorList>
            <consortium name="The Broad Institute Genomics Platform"/>
            <consortium name="The Broad Institute Genome Sequencing Center for Infectious Disease"/>
            <person name="Wu L."/>
            <person name="Ma J."/>
        </authorList>
    </citation>
    <scope>NUCLEOTIDE SEQUENCE [LARGE SCALE GENOMIC DNA]</scope>
    <source>
        <strain evidence="1 2">JCM 10671</strain>
    </source>
</reference>
<protein>
    <recommendedName>
        <fullName evidence="3">DUF5130 domain-containing protein</fullName>
    </recommendedName>
</protein>
<evidence type="ECO:0008006" key="3">
    <source>
        <dbReference type="Google" id="ProtNLM"/>
    </source>
</evidence>
<dbReference type="EMBL" id="BAAAHE010000016">
    <property type="protein sequence ID" value="GAA0619025.1"/>
    <property type="molecule type" value="Genomic_DNA"/>
</dbReference>
<dbReference type="Gene3D" id="3.10.310.50">
    <property type="match status" value="1"/>
</dbReference>
<organism evidence="1 2">
    <name type="scientific">Sporichthya brevicatena</name>
    <dbReference type="NCBI Taxonomy" id="171442"/>
    <lineage>
        <taxon>Bacteria</taxon>
        <taxon>Bacillati</taxon>
        <taxon>Actinomycetota</taxon>
        <taxon>Actinomycetes</taxon>
        <taxon>Sporichthyales</taxon>
        <taxon>Sporichthyaceae</taxon>
        <taxon>Sporichthya</taxon>
    </lineage>
</organism>
<dbReference type="InterPro" id="IPR033437">
    <property type="entry name" value="DUF5130"/>
</dbReference>
<name>A0ABN1GTE3_9ACTN</name>
<comment type="caution">
    <text evidence="1">The sequence shown here is derived from an EMBL/GenBank/DDBJ whole genome shotgun (WGS) entry which is preliminary data.</text>
</comment>
<gene>
    <name evidence="1" type="ORF">GCM10009547_21770</name>
</gene>